<evidence type="ECO:0000256" key="2">
    <source>
        <dbReference type="SAM" id="MobiDB-lite"/>
    </source>
</evidence>
<comment type="similarity">
    <text evidence="1">Belongs to the CFAP298 family.</text>
</comment>
<dbReference type="InterPro" id="IPR021298">
    <property type="entry name" value="CFAP298"/>
</dbReference>
<dbReference type="GO" id="GO:0003352">
    <property type="term" value="P:regulation of cilium movement"/>
    <property type="evidence" value="ECO:0007669"/>
    <property type="project" value="InterPro"/>
</dbReference>
<protein>
    <submittedName>
        <fullName evidence="3">Uncharacterized protein</fullName>
    </submittedName>
</protein>
<keyword evidence="4" id="KW-1185">Reference proteome</keyword>
<dbReference type="Proteomes" id="UP000694544">
    <property type="component" value="Unplaced"/>
</dbReference>
<proteinExistence type="inferred from homology"/>
<evidence type="ECO:0000313" key="4">
    <source>
        <dbReference type="Proteomes" id="UP000694544"/>
    </source>
</evidence>
<sequence>MVLLHVKRGDESQFLLQAPGSSELEDLTAQVARVYNARLKAERLCSEMKEFAERGVFLPPNMQGLTDEQIEELKLKDEWGEKCIPSGASRCHDDSLSHGVATVRSPSGWNLKMKICRGLRQDSTSPKSQRHTVVGSQGPETHQEAFRLCKEE</sequence>
<evidence type="ECO:0000256" key="1">
    <source>
        <dbReference type="ARBA" id="ARBA00009619"/>
    </source>
</evidence>
<dbReference type="PANTHER" id="PTHR13238">
    <property type="entry name" value="PROTEIN C21ORF59"/>
    <property type="match status" value="1"/>
</dbReference>
<reference evidence="3" key="2">
    <citation type="submission" date="2025-09" db="UniProtKB">
        <authorList>
            <consortium name="Ensembl"/>
        </authorList>
    </citation>
    <scope>IDENTIFICATION</scope>
</reference>
<dbReference type="GeneTree" id="ENSGT00390000006278"/>
<evidence type="ECO:0000313" key="3">
    <source>
        <dbReference type="Ensembl" id="ENSMMSP00000012747.1"/>
    </source>
</evidence>
<dbReference type="AlphaFoldDB" id="A0A8C6DK58"/>
<organism evidence="3 4">
    <name type="scientific">Moschus moschiferus</name>
    <name type="common">Siberian musk deer</name>
    <name type="synonym">Moschus sibiricus</name>
    <dbReference type="NCBI Taxonomy" id="68415"/>
    <lineage>
        <taxon>Eukaryota</taxon>
        <taxon>Metazoa</taxon>
        <taxon>Chordata</taxon>
        <taxon>Craniata</taxon>
        <taxon>Vertebrata</taxon>
        <taxon>Euteleostomi</taxon>
        <taxon>Mammalia</taxon>
        <taxon>Eutheria</taxon>
        <taxon>Laurasiatheria</taxon>
        <taxon>Artiodactyla</taxon>
        <taxon>Ruminantia</taxon>
        <taxon>Pecora</taxon>
        <taxon>Moschidae</taxon>
        <taxon>Moschus</taxon>
    </lineage>
</organism>
<feature type="compositionally biased region" description="Basic and acidic residues" evidence="2">
    <location>
        <begin position="141"/>
        <end position="152"/>
    </location>
</feature>
<dbReference type="Ensembl" id="ENSMMST00000014077.1">
    <property type="protein sequence ID" value="ENSMMSP00000012747.1"/>
    <property type="gene ID" value="ENSMMSG00000009775.1"/>
</dbReference>
<reference evidence="3" key="1">
    <citation type="submission" date="2025-08" db="UniProtKB">
        <authorList>
            <consortium name="Ensembl"/>
        </authorList>
    </citation>
    <scope>IDENTIFICATION</scope>
</reference>
<dbReference type="PANTHER" id="PTHR13238:SF0">
    <property type="entry name" value="CILIA- AND FLAGELLA-ASSOCIATED PROTEIN 298"/>
    <property type="match status" value="1"/>
</dbReference>
<feature type="region of interest" description="Disordered" evidence="2">
    <location>
        <begin position="120"/>
        <end position="152"/>
    </location>
</feature>
<name>A0A8C6DK58_MOSMO</name>
<accession>A0A8C6DK58</accession>